<keyword evidence="4" id="KW-1185">Reference proteome</keyword>
<dbReference type="EMBL" id="BJWG01000008">
    <property type="protein sequence ID" value="GEL95255.1"/>
    <property type="molecule type" value="Genomic_DNA"/>
</dbReference>
<dbReference type="SUPFAM" id="SSF56601">
    <property type="entry name" value="beta-lactamase/transpeptidase-like"/>
    <property type="match status" value="1"/>
</dbReference>
<keyword evidence="3" id="KW-0121">Carboxypeptidase</keyword>
<dbReference type="PANTHER" id="PTHR30023">
    <property type="entry name" value="D-ALANYL-D-ALANINE CARBOXYPEPTIDASE"/>
    <property type="match status" value="1"/>
</dbReference>
<evidence type="ECO:0000256" key="1">
    <source>
        <dbReference type="ARBA" id="ARBA00006096"/>
    </source>
</evidence>
<evidence type="ECO:0000313" key="4">
    <source>
        <dbReference type="Proteomes" id="UP000321720"/>
    </source>
</evidence>
<evidence type="ECO:0000256" key="2">
    <source>
        <dbReference type="ARBA" id="ARBA00022801"/>
    </source>
</evidence>
<dbReference type="Pfam" id="PF02113">
    <property type="entry name" value="Peptidase_S13"/>
    <property type="match status" value="2"/>
</dbReference>
<sequence length="466" mass="47239">MGVTMLVVVLAATGYVYADARDLVPGLVTLEPTPEPAAPFPTAPGAVEAPELTTALTALDPAAPEPAADRVQALVDEMAADSRLGGEKNVSVLVTDQLTGEVVASHRSETPRTPASTAKLVTATAALGSVPGTSTVATRVVQGDAADALVLVGGGDMMLAADAGDPDAVLGHAGLGDLARATAKDLRLRGVTSVTLTVDDSLFSGPSVNPDWDPVDLSLGYVAPVTSIAVNIAKTKAGEYVPRYADPSQHAAGVFADRLEEAGITVEGSVRHGVASEGAAQLAEVRSAPLADVVAFFLESSDNTITEVVARLVALDQGLPGSFDGATQAVLRVVAGMGVDTTGAHLSDASGLARGSTLTVETLDDLLTLVVDPGRPMLRSIAAGMPIGGLTGTLADRYLESPARGMVRAKTGSLANTSGLAGTVQDADGRQLVFAVLARTPDAWQGGARQAIDAWVTQVQACGCRG</sequence>
<reference evidence="3 4" key="1">
    <citation type="submission" date="2019-07" db="EMBL/GenBank/DDBJ databases">
        <title>Whole genome shotgun sequence of Cellulomonas composti NBRC 100758.</title>
        <authorList>
            <person name="Hosoyama A."/>
            <person name="Uohara A."/>
            <person name="Ohji S."/>
            <person name="Ichikawa N."/>
        </authorList>
    </citation>
    <scope>NUCLEOTIDE SEQUENCE [LARGE SCALE GENOMIC DNA]</scope>
    <source>
        <strain evidence="3 4">NBRC 100758</strain>
    </source>
</reference>
<organism evidence="3 4">
    <name type="scientific">Cellulomonas composti</name>
    <dbReference type="NCBI Taxonomy" id="266130"/>
    <lineage>
        <taxon>Bacteria</taxon>
        <taxon>Bacillati</taxon>
        <taxon>Actinomycetota</taxon>
        <taxon>Actinomycetes</taxon>
        <taxon>Micrococcales</taxon>
        <taxon>Cellulomonadaceae</taxon>
        <taxon>Cellulomonas</taxon>
    </lineage>
</organism>
<dbReference type="Gene3D" id="3.40.710.10">
    <property type="entry name" value="DD-peptidase/beta-lactamase superfamily"/>
    <property type="match status" value="2"/>
</dbReference>
<dbReference type="NCBIfam" id="TIGR00666">
    <property type="entry name" value="PBP4"/>
    <property type="match status" value="1"/>
</dbReference>
<dbReference type="InterPro" id="IPR012338">
    <property type="entry name" value="Beta-lactam/transpept-like"/>
</dbReference>
<gene>
    <name evidence="3" type="ORF">CCO02nite_19130</name>
</gene>
<name>A0A511JB92_9CELL</name>
<protein>
    <submittedName>
        <fullName evidence="3">D-alanyl-D-alanine carboxypeptidase</fullName>
    </submittedName>
</protein>
<dbReference type="PRINTS" id="PR00922">
    <property type="entry name" value="DADACBPTASE3"/>
</dbReference>
<dbReference type="Proteomes" id="UP000321720">
    <property type="component" value="Unassembled WGS sequence"/>
</dbReference>
<dbReference type="GO" id="GO:0006508">
    <property type="term" value="P:proteolysis"/>
    <property type="evidence" value="ECO:0007669"/>
    <property type="project" value="InterPro"/>
</dbReference>
<comment type="similarity">
    <text evidence="1">Belongs to the peptidase S13 family.</text>
</comment>
<dbReference type="AlphaFoldDB" id="A0A511JB92"/>
<dbReference type="InterPro" id="IPR000667">
    <property type="entry name" value="Peptidase_S13"/>
</dbReference>
<comment type="caution">
    <text evidence="3">The sequence shown here is derived from an EMBL/GenBank/DDBJ whole genome shotgun (WGS) entry which is preliminary data.</text>
</comment>
<keyword evidence="3" id="KW-0645">Protease</keyword>
<dbReference type="GO" id="GO:0000270">
    <property type="term" value="P:peptidoglycan metabolic process"/>
    <property type="evidence" value="ECO:0007669"/>
    <property type="project" value="TreeGrafter"/>
</dbReference>
<accession>A0A511JB92</accession>
<dbReference type="PANTHER" id="PTHR30023:SF0">
    <property type="entry name" value="PENICILLIN-SENSITIVE CARBOXYPEPTIDASE A"/>
    <property type="match status" value="1"/>
</dbReference>
<proteinExistence type="inferred from homology"/>
<keyword evidence="2" id="KW-0378">Hydrolase</keyword>
<evidence type="ECO:0000313" key="3">
    <source>
        <dbReference type="EMBL" id="GEL95255.1"/>
    </source>
</evidence>
<dbReference type="GO" id="GO:0004185">
    <property type="term" value="F:serine-type carboxypeptidase activity"/>
    <property type="evidence" value="ECO:0007669"/>
    <property type="project" value="InterPro"/>
</dbReference>